<feature type="domain" description="N-acetyltransferase" evidence="3">
    <location>
        <begin position="366"/>
        <end position="511"/>
    </location>
</feature>
<dbReference type="PROSITE" id="PS51186">
    <property type="entry name" value="GNAT"/>
    <property type="match status" value="1"/>
</dbReference>
<dbReference type="GO" id="GO:0016747">
    <property type="term" value="F:acyltransferase activity, transferring groups other than amino-acyl groups"/>
    <property type="evidence" value="ECO:0007669"/>
    <property type="project" value="InterPro"/>
</dbReference>
<accession>A0A1I1HKR3</accession>
<dbReference type="Gene3D" id="3.40.50.2000">
    <property type="entry name" value="Glycogen Phosphorylase B"/>
    <property type="match status" value="1"/>
</dbReference>
<evidence type="ECO:0000313" key="4">
    <source>
        <dbReference type="EMBL" id="SFC24441.1"/>
    </source>
</evidence>
<dbReference type="InterPro" id="IPR007152">
    <property type="entry name" value="DUF354"/>
</dbReference>
<dbReference type="Proteomes" id="UP000198862">
    <property type="component" value="Unassembled WGS sequence"/>
</dbReference>
<dbReference type="SUPFAM" id="SSF53756">
    <property type="entry name" value="UDP-Glycosyltransferase/glycogen phosphorylase"/>
    <property type="match status" value="1"/>
</dbReference>
<dbReference type="InterPro" id="IPR000182">
    <property type="entry name" value="GNAT_dom"/>
</dbReference>
<dbReference type="InterPro" id="IPR016181">
    <property type="entry name" value="Acyl_CoA_acyltransferase"/>
</dbReference>
<dbReference type="NCBIfam" id="TIGR03590">
    <property type="entry name" value="PseG"/>
    <property type="match status" value="1"/>
</dbReference>
<evidence type="ECO:0000313" key="5">
    <source>
        <dbReference type="Proteomes" id="UP000198862"/>
    </source>
</evidence>
<feature type="binding site" evidence="2">
    <location>
        <position position="274"/>
    </location>
    <ligand>
        <name>substrate</name>
    </ligand>
</feature>
<keyword evidence="5" id="KW-1185">Reference proteome</keyword>
<dbReference type="STRING" id="1123010.SAMN02745724_01243"/>
<evidence type="ECO:0000256" key="1">
    <source>
        <dbReference type="PIRSR" id="PIRSR620023-1"/>
    </source>
</evidence>
<evidence type="ECO:0000256" key="2">
    <source>
        <dbReference type="PIRSR" id="PIRSR620023-2"/>
    </source>
</evidence>
<feature type="active site" description="Proton acceptor" evidence="1">
    <location>
        <position position="17"/>
    </location>
</feature>
<dbReference type="PANTHER" id="PTHR43415">
    <property type="entry name" value="SPERMIDINE N(1)-ACETYLTRANSFERASE"/>
    <property type="match status" value="1"/>
</dbReference>
<dbReference type="Pfam" id="PF13302">
    <property type="entry name" value="Acetyltransf_3"/>
    <property type="match status" value="1"/>
</dbReference>
<dbReference type="SUPFAM" id="SSF55729">
    <property type="entry name" value="Acyl-CoA N-acyltransferases (Nat)"/>
    <property type="match status" value="1"/>
</dbReference>
<dbReference type="Gene3D" id="3.40.50.11190">
    <property type="match status" value="1"/>
</dbReference>
<gene>
    <name evidence="4" type="ORF">SAMN02745724_01243</name>
</gene>
<feature type="binding site" evidence="2">
    <location>
        <position position="172"/>
    </location>
    <ligand>
        <name>substrate</name>
    </ligand>
</feature>
<name>A0A1I1HKR3_9GAMM</name>
<dbReference type="GO" id="GO:0016787">
    <property type="term" value="F:hydrolase activity"/>
    <property type="evidence" value="ECO:0007669"/>
    <property type="project" value="UniProtKB-KW"/>
</dbReference>
<sequence>MKVLFRVDASKNIGTGHVMRCLTLANVLRNHGCKIEFACIQRQGDLILFIQQQGYRVAIIPYKQNGLDNNLTPESIYQNDIQKKDSHCFINKLSVSNKDIVVVDHYGLDHHWASEIKKTACRILVIDDLANRQHICDFLLDQNLHENPSSRYKNKVDLNCNLFLGPKYALLRPEFYSERPLLKQVNKRIPHFLVYLGFVDPKDTTSKIIAAIESLEFEVKVDFVLSELHPNFRELKSKALELENIDIHLQPADILSILKRVDFVIGAGGSATWERCCLGIPSILFALTENQKVLAEELSKLNTVLYLKEKDVVSVDKIKQAIIAMVKSEAKRLSFSERSQALVDGVGAERVAAIMMNSLAKDNKPVFLKKLKSTDANMIFEWQHEPDMRKHCRIDAPPEKKEHELWIKSRVNCQNSVTNIIYHDEQAVGMVRLDKLVNIDALEVSILLTTQSRGLGIAKIALNLLLAKYKKNPIRAYINVDNITSQYLFSNLNFVPLDNKNWWILKSPPRKY</sequence>
<dbReference type="OrthoDB" id="9788924at2"/>
<dbReference type="InterPro" id="IPR020023">
    <property type="entry name" value="PseG"/>
</dbReference>
<protein>
    <submittedName>
        <fullName evidence="4">UDP-2,4-diacetamido-2,4,6-trideoxy-beta-L-altropyranose hydrolase</fullName>
    </submittedName>
</protein>
<organism evidence="4 5">
    <name type="scientific">Pseudoalteromonas denitrificans DSM 6059</name>
    <dbReference type="NCBI Taxonomy" id="1123010"/>
    <lineage>
        <taxon>Bacteria</taxon>
        <taxon>Pseudomonadati</taxon>
        <taxon>Pseudomonadota</taxon>
        <taxon>Gammaproteobacteria</taxon>
        <taxon>Alteromonadales</taxon>
        <taxon>Pseudoalteromonadaceae</taxon>
        <taxon>Pseudoalteromonas</taxon>
    </lineage>
</organism>
<dbReference type="PANTHER" id="PTHR43415:SF3">
    <property type="entry name" value="GNAT-FAMILY ACETYLTRANSFERASE"/>
    <property type="match status" value="1"/>
</dbReference>
<proteinExistence type="predicted"/>
<dbReference type="EMBL" id="FOLO01000006">
    <property type="protein sequence ID" value="SFC24441.1"/>
    <property type="molecule type" value="Genomic_DNA"/>
</dbReference>
<reference evidence="4 5" key="1">
    <citation type="submission" date="2016-10" db="EMBL/GenBank/DDBJ databases">
        <authorList>
            <person name="de Groot N.N."/>
        </authorList>
    </citation>
    <scope>NUCLEOTIDE SEQUENCE [LARGE SCALE GENOMIC DNA]</scope>
    <source>
        <strain evidence="4 5">DSM 6059</strain>
    </source>
</reference>
<evidence type="ECO:0000259" key="3">
    <source>
        <dbReference type="PROSITE" id="PS51186"/>
    </source>
</evidence>
<dbReference type="Pfam" id="PF04007">
    <property type="entry name" value="DUF354"/>
    <property type="match status" value="1"/>
</dbReference>
<keyword evidence="4" id="KW-0378">Hydrolase</keyword>
<dbReference type="AlphaFoldDB" id="A0A1I1HKR3"/>
<dbReference type="Gene3D" id="3.40.630.30">
    <property type="match status" value="1"/>
</dbReference>
<dbReference type="RefSeq" id="WP_091981688.1">
    <property type="nucleotide sequence ID" value="NZ_FOLO01000006.1"/>
</dbReference>